<keyword evidence="4 7" id="KW-0067">ATP-binding</keyword>
<dbReference type="Gene3D" id="1.10.1160.10">
    <property type="entry name" value="Glutamyl-trna Synthetase, Domain 2"/>
    <property type="match status" value="1"/>
</dbReference>
<dbReference type="EMBL" id="MHUT01000006">
    <property type="protein sequence ID" value="OHA81599.1"/>
    <property type="molecule type" value="Genomic_DNA"/>
</dbReference>
<dbReference type="GO" id="GO:0006424">
    <property type="term" value="P:glutamyl-tRNA aminoacylation"/>
    <property type="evidence" value="ECO:0007669"/>
    <property type="project" value="UniProtKB-UniRule"/>
</dbReference>
<evidence type="ECO:0000256" key="4">
    <source>
        <dbReference type="ARBA" id="ARBA00022840"/>
    </source>
</evidence>
<keyword evidence="7" id="KW-0963">Cytoplasm</keyword>
<evidence type="ECO:0000256" key="1">
    <source>
        <dbReference type="ARBA" id="ARBA00007894"/>
    </source>
</evidence>
<comment type="caution">
    <text evidence="7">Lacks conserved residue(s) required for the propagation of feature annotation.</text>
</comment>
<feature type="domain" description="Aminoacyl-tRNA synthetase class I anticodon-binding" evidence="9">
    <location>
        <begin position="309"/>
        <end position="442"/>
    </location>
</feature>
<dbReference type="InterPro" id="IPR014729">
    <property type="entry name" value="Rossmann-like_a/b/a_fold"/>
</dbReference>
<dbReference type="InterPro" id="IPR049940">
    <property type="entry name" value="GluQ/Sye"/>
</dbReference>
<dbReference type="InterPro" id="IPR004527">
    <property type="entry name" value="Glu-tRNA-ligase_bac/mito"/>
</dbReference>
<feature type="short sequence motif" description="'HIGH' region" evidence="7">
    <location>
        <begin position="10"/>
        <end position="20"/>
    </location>
</feature>
<dbReference type="Gene3D" id="1.10.10.350">
    <property type="match status" value="1"/>
</dbReference>
<dbReference type="CDD" id="cd00808">
    <property type="entry name" value="GluRS_core"/>
    <property type="match status" value="1"/>
</dbReference>
<feature type="domain" description="Glutamyl/glutaminyl-tRNA synthetase class Ib catalytic" evidence="8">
    <location>
        <begin position="3"/>
        <end position="107"/>
    </location>
</feature>
<dbReference type="PRINTS" id="PR00987">
    <property type="entry name" value="TRNASYNTHGLU"/>
</dbReference>
<dbReference type="InterPro" id="IPR008925">
    <property type="entry name" value="aa_tRNA-synth_I_cd-bd_sf"/>
</dbReference>
<evidence type="ECO:0000313" key="11">
    <source>
        <dbReference type="Proteomes" id="UP000179118"/>
    </source>
</evidence>
<dbReference type="InterPro" id="IPR020751">
    <property type="entry name" value="aa-tRNA-synth_I_codon-bd_sub2"/>
</dbReference>
<name>A0A1G2SA61_9BACT</name>
<comment type="caution">
    <text evidence="10">The sequence shown here is derived from an EMBL/GenBank/DDBJ whole genome shotgun (WGS) entry which is preliminary data.</text>
</comment>
<dbReference type="Gene3D" id="3.40.50.620">
    <property type="entry name" value="HUPs"/>
    <property type="match status" value="1"/>
</dbReference>
<feature type="domain" description="Glutamyl/glutaminyl-tRNA synthetase class Ib catalytic" evidence="8">
    <location>
        <begin position="108"/>
        <end position="277"/>
    </location>
</feature>
<dbReference type="InterPro" id="IPR045462">
    <property type="entry name" value="aa-tRNA-synth_I_cd-bd"/>
</dbReference>
<comment type="function">
    <text evidence="7">Catalyzes the attachment of glutamate to tRNA(Glu) in a two-step reaction: glutamate is first activated by ATP to form Glu-AMP and then transferred to the acceptor end of tRNA(Glu).</text>
</comment>
<evidence type="ECO:0000256" key="2">
    <source>
        <dbReference type="ARBA" id="ARBA00022598"/>
    </source>
</evidence>
<dbReference type="InterPro" id="IPR000924">
    <property type="entry name" value="Glu/Gln-tRNA-synth"/>
</dbReference>
<comment type="similarity">
    <text evidence="1 7">Belongs to the class-I aminoacyl-tRNA synthetase family. Glutamate--tRNA ligase type 1 subfamily.</text>
</comment>
<dbReference type="SUPFAM" id="SSF48163">
    <property type="entry name" value="An anticodon-binding domain of class I aminoacyl-tRNA synthetases"/>
    <property type="match status" value="1"/>
</dbReference>
<dbReference type="Gene3D" id="3.90.800.10">
    <property type="entry name" value="Glutamyl-tRNA Synthetase, Domain 3"/>
    <property type="match status" value="1"/>
</dbReference>
<dbReference type="PANTHER" id="PTHR43311:SF2">
    <property type="entry name" value="GLUTAMATE--TRNA LIGASE, MITOCHONDRIAL-RELATED"/>
    <property type="match status" value="1"/>
</dbReference>
<evidence type="ECO:0000256" key="7">
    <source>
        <dbReference type="HAMAP-Rule" id="MF_00022"/>
    </source>
</evidence>
<dbReference type="InterPro" id="IPR020061">
    <property type="entry name" value="Glu_tRNA_lig_a-bdl"/>
</dbReference>
<dbReference type="SUPFAM" id="SSF52374">
    <property type="entry name" value="Nucleotidylyl transferase"/>
    <property type="match status" value="1"/>
</dbReference>
<dbReference type="Proteomes" id="UP000179118">
    <property type="component" value="Unassembled WGS sequence"/>
</dbReference>
<dbReference type="GO" id="GO:0005829">
    <property type="term" value="C:cytosol"/>
    <property type="evidence" value="ECO:0007669"/>
    <property type="project" value="TreeGrafter"/>
</dbReference>
<evidence type="ECO:0000256" key="6">
    <source>
        <dbReference type="ARBA" id="ARBA00023146"/>
    </source>
</evidence>
<evidence type="ECO:0000256" key="5">
    <source>
        <dbReference type="ARBA" id="ARBA00022917"/>
    </source>
</evidence>
<keyword evidence="3 7" id="KW-0547">Nucleotide-binding</keyword>
<protein>
    <recommendedName>
        <fullName evidence="7">Glutamate--tRNA ligase</fullName>
        <ecNumber evidence="7">6.1.1.17</ecNumber>
    </recommendedName>
    <alternativeName>
        <fullName evidence="7">Glutamyl-tRNA synthetase</fullName>
        <shortName evidence="7">GluRS</shortName>
    </alternativeName>
</protein>
<dbReference type="GO" id="GO:0005524">
    <property type="term" value="F:ATP binding"/>
    <property type="evidence" value="ECO:0007669"/>
    <property type="project" value="UniProtKB-UniRule"/>
</dbReference>
<dbReference type="Pfam" id="PF00749">
    <property type="entry name" value="tRNA-synt_1c"/>
    <property type="match status" value="2"/>
</dbReference>
<dbReference type="HAMAP" id="MF_00022">
    <property type="entry name" value="Glu_tRNA_synth_type1"/>
    <property type="match status" value="1"/>
</dbReference>
<feature type="binding site" evidence="7">
    <location>
        <position position="211"/>
    </location>
    <ligand>
        <name>ATP</name>
        <dbReference type="ChEBI" id="CHEBI:30616"/>
    </ligand>
</feature>
<comment type="subunit">
    <text evidence="7">Monomer.</text>
</comment>
<evidence type="ECO:0000259" key="8">
    <source>
        <dbReference type="Pfam" id="PF00749"/>
    </source>
</evidence>
<reference evidence="10 11" key="1">
    <citation type="journal article" date="2016" name="Nat. Commun.">
        <title>Thousands of microbial genomes shed light on interconnected biogeochemical processes in an aquifer system.</title>
        <authorList>
            <person name="Anantharaman K."/>
            <person name="Brown C.T."/>
            <person name="Hug L.A."/>
            <person name="Sharon I."/>
            <person name="Castelle C.J."/>
            <person name="Probst A.J."/>
            <person name="Thomas B.C."/>
            <person name="Singh A."/>
            <person name="Wilkins M.J."/>
            <person name="Karaoz U."/>
            <person name="Brodie E.L."/>
            <person name="Williams K.H."/>
            <person name="Hubbard S.S."/>
            <person name="Banfield J.F."/>
        </authorList>
    </citation>
    <scope>NUCLEOTIDE SEQUENCE [LARGE SCALE GENOMIC DNA]</scope>
</reference>
<gene>
    <name evidence="7" type="primary">gltX</name>
    <name evidence="10" type="ORF">A3D51_02390</name>
</gene>
<keyword evidence="2 7" id="KW-0436">Ligase</keyword>
<dbReference type="AlphaFoldDB" id="A0A1G2SA61"/>
<sequence length="447" mass="51331">MTKVITRFAPSPTGVLHIGSVRTALYSWLYARQNNGKFILRIEDTDKERSKKEYEDNIIDGLEWLGLTHDEFYRQSDRSDVYKRHLLALIADGTAYVSKEEPKELGERSEVIRFKNPNRVVTFHDVARGDISFDTTELGDFVIAKDFESPLYHFAVVVDDFEMRVTHVIRGDDAISNTPRQILIQEALGAPRPVYTHLPMILAPDKSKLSKRHGALAVTEYREEGYLPEAILNFVALMGWNPGNDKEIISLDEMIMLFKLEKIQKGAAVFNIDKLKWLNKHYIKLLPAEKAGKEILARFPEMLRIKAEDNSEIFSKIIVVILDHISTFGEVRFFAEAGEYRYFFEDPIYPREALLWKDEQEPTRAAEKLEKVLVLLEEIDDVFFTPETIKTAIWDYATEAGRGSVLWPMRYALSGRDKSPDPFILSSILGKEATIRRIENAIKLLLG</sequence>
<comment type="subcellular location">
    <subcellularLocation>
        <location evidence="7">Cytoplasm</location>
    </subcellularLocation>
</comment>
<feature type="short sequence motif" description="'KMSKS' region" evidence="7">
    <location>
        <begin position="208"/>
        <end position="212"/>
    </location>
</feature>
<keyword evidence="5 7" id="KW-0648">Protein biosynthesis</keyword>
<evidence type="ECO:0000259" key="9">
    <source>
        <dbReference type="Pfam" id="PF19269"/>
    </source>
</evidence>
<dbReference type="EC" id="6.1.1.17" evidence="7"/>
<evidence type="ECO:0000256" key="3">
    <source>
        <dbReference type="ARBA" id="ARBA00022741"/>
    </source>
</evidence>
<organism evidence="10 11">
    <name type="scientific">Candidatus Yonathbacteria bacterium RIFCSPHIGHO2_02_FULL_44_14</name>
    <dbReference type="NCBI Taxonomy" id="1802724"/>
    <lineage>
        <taxon>Bacteria</taxon>
        <taxon>Candidatus Yonathiibacteriota</taxon>
    </lineage>
</organism>
<dbReference type="GO" id="GO:0000049">
    <property type="term" value="F:tRNA binding"/>
    <property type="evidence" value="ECO:0007669"/>
    <property type="project" value="InterPro"/>
</dbReference>
<evidence type="ECO:0000313" key="10">
    <source>
        <dbReference type="EMBL" id="OHA81599.1"/>
    </source>
</evidence>
<accession>A0A1G2SA61</accession>
<proteinExistence type="inferred from homology"/>
<dbReference type="PANTHER" id="PTHR43311">
    <property type="entry name" value="GLUTAMATE--TRNA LIGASE"/>
    <property type="match status" value="1"/>
</dbReference>
<dbReference type="Pfam" id="PF19269">
    <property type="entry name" value="Anticodon_2"/>
    <property type="match status" value="1"/>
</dbReference>
<keyword evidence="6 7" id="KW-0030">Aminoacyl-tRNA synthetase</keyword>
<dbReference type="InterPro" id="IPR033910">
    <property type="entry name" value="GluRS_core"/>
</dbReference>
<dbReference type="InterPro" id="IPR020058">
    <property type="entry name" value="Glu/Gln-tRNA-synth_Ib_cat-dom"/>
</dbReference>
<comment type="catalytic activity">
    <reaction evidence="7">
        <text>tRNA(Glu) + L-glutamate + ATP = L-glutamyl-tRNA(Glu) + AMP + diphosphate</text>
        <dbReference type="Rhea" id="RHEA:23540"/>
        <dbReference type="Rhea" id="RHEA-COMP:9663"/>
        <dbReference type="Rhea" id="RHEA-COMP:9680"/>
        <dbReference type="ChEBI" id="CHEBI:29985"/>
        <dbReference type="ChEBI" id="CHEBI:30616"/>
        <dbReference type="ChEBI" id="CHEBI:33019"/>
        <dbReference type="ChEBI" id="CHEBI:78442"/>
        <dbReference type="ChEBI" id="CHEBI:78520"/>
        <dbReference type="ChEBI" id="CHEBI:456215"/>
        <dbReference type="EC" id="6.1.1.17"/>
    </reaction>
</comment>
<dbReference type="GO" id="GO:0004818">
    <property type="term" value="F:glutamate-tRNA ligase activity"/>
    <property type="evidence" value="ECO:0007669"/>
    <property type="project" value="UniProtKB-UniRule"/>
</dbReference>
<dbReference type="NCBIfam" id="TIGR00464">
    <property type="entry name" value="gltX_bact"/>
    <property type="match status" value="1"/>
</dbReference>
<dbReference type="GO" id="GO:0008270">
    <property type="term" value="F:zinc ion binding"/>
    <property type="evidence" value="ECO:0007669"/>
    <property type="project" value="InterPro"/>
</dbReference>